<evidence type="ECO:0000256" key="10">
    <source>
        <dbReference type="ARBA" id="ARBA00022840"/>
    </source>
</evidence>
<dbReference type="EC" id="2.7.6.3" evidence="13"/>
<feature type="compositionally biased region" description="Low complexity" evidence="14">
    <location>
        <begin position="524"/>
        <end position="540"/>
    </location>
</feature>
<dbReference type="OrthoDB" id="9808041at2"/>
<feature type="compositionally biased region" description="Low complexity" evidence="14">
    <location>
        <begin position="751"/>
        <end position="763"/>
    </location>
</feature>
<sequence length="782" mass="83599">MTYAETVVGPDGHPLDQIRLTGVTAVGHHGVLPAERVEGQTFRADVVLHLDTSAAAVSDDLDATVSYAEVAEDVHAILAGDPVDLVETVAERIAAAVLARPAVHAVDVRVHKPQAPISVPFEDVEIVVRRDRQRLPAVPAPVLRDVEQPAPVEVAPSPALALVPDLADDEGEASPVDAAELAVPAPPEPEQPEPEPVVDPLDAAPATAVDAVIALGANLGDPQGTLRAAVTDIDRVPGVQVMEVSPLARTAAVGPEQPDYLNAVLIVRTSLSPRDLLSVCQEVELLHGRVREERWGPRTLDVDVVQYGSLTATSHDLDLPHPRAHERAFVLVPWAELDPEAVLGGLGGGPVAQLAATAPDRGGIRWLALDWLTEPALTGAVPVQPEPADEPAEDAPAAAPSEEPQHGAHATDQSHGTEQSHGEPTPPWGAPQPPAWEPEQQPGPDPEQPQAWAPEQVQAPVRHEQPQQPAVWTPEQQPEQPQAWVPEQRPEEPQAWVPEQQPQPPVWTPEQVPPEPRHPQVATPQEWSPEQPQAWQPEQPTADVQPAPEPAPLWSPQQVPAEPQAPAAPVWTPEPAAEQPVTWTPEQPSRPAWEQPPTQEWAPERPQTWSPAPEQPQAWEPPAPAGVVESTPWGPAGGTPDAASATPPALSVPAAPSFAAQPAGRAAEQHRSEARQSEQYQQEQYRQEQFRPEDHHPGHPAPEQYRPERFQTEPAAASQPYRPEAYGPPATIPVFAERQEPPAYLPDAQGPAQPLPVASVQVPPSVPPQGAGGFGADPAGRA</sequence>
<keyword evidence="9 16" id="KW-0418">Kinase</keyword>
<dbReference type="NCBIfam" id="TIGR00525">
    <property type="entry name" value="folB"/>
    <property type="match status" value="1"/>
</dbReference>
<dbReference type="InterPro" id="IPR035907">
    <property type="entry name" value="Hppk_sf"/>
</dbReference>
<dbReference type="GO" id="GO:0016301">
    <property type="term" value="F:kinase activity"/>
    <property type="evidence" value="ECO:0007669"/>
    <property type="project" value="UniProtKB-KW"/>
</dbReference>
<evidence type="ECO:0000256" key="8">
    <source>
        <dbReference type="ARBA" id="ARBA00022741"/>
    </source>
</evidence>
<dbReference type="Gene3D" id="3.30.70.560">
    <property type="entry name" value="7,8-Dihydro-6-hydroxymethylpterin-pyrophosphokinase HPPK"/>
    <property type="match status" value="1"/>
</dbReference>
<feature type="compositionally biased region" description="Basic and acidic residues" evidence="14">
    <location>
        <begin position="685"/>
        <end position="697"/>
    </location>
</feature>
<feature type="domain" description="7,8-dihydro-6-hydroxymethylpterin-pyrophosphokinase" evidence="15">
    <location>
        <begin position="294"/>
        <end position="305"/>
    </location>
</feature>
<dbReference type="NCBIfam" id="TIGR01498">
    <property type="entry name" value="folK"/>
    <property type="match status" value="1"/>
</dbReference>
<evidence type="ECO:0000256" key="6">
    <source>
        <dbReference type="ARBA" id="ARBA00009640"/>
    </source>
</evidence>
<dbReference type="GO" id="GO:0003848">
    <property type="term" value="F:2-amino-4-hydroxy-6-hydroxymethyldihydropteridine diphosphokinase activity"/>
    <property type="evidence" value="ECO:0007669"/>
    <property type="project" value="UniProtKB-EC"/>
</dbReference>
<gene>
    <name evidence="16" type="ORF">ATJ88_3126</name>
</gene>
<evidence type="ECO:0000256" key="14">
    <source>
        <dbReference type="SAM" id="MobiDB-lite"/>
    </source>
</evidence>
<dbReference type="Proteomes" id="UP000224130">
    <property type="component" value="Unassembled WGS sequence"/>
</dbReference>
<dbReference type="FunFam" id="3.30.1130.10:FF:000003">
    <property type="entry name" value="7,8-dihydroneopterin aldolase"/>
    <property type="match status" value="1"/>
</dbReference>
<dbReference type="InterPro" id="IPR006157">
    <property type="entry name" value="FolB_dom"/>
</dbReference>
<comment type="function">
    <text evidence="13">Catalyzes the conversion of 7,8-dihydroneopterin to 6-hydroxymethyl-7,8-dihydropterin.</text>
</comment>
<dbReference type="RefSeq" id="WP_098464609.1">
    <property type="nucleotide sequence ID" value="NZ_PDJJ01000001.1"/>
</dbReference>
<keyword evidence="17" id="KW-1185">Reference proteome</keyword>
<dbReference type="SMART" id="SM00905">
    <property type="entry name" value="FolB"/>
    <property type="match status" value="1"/>
</dbReference>
<evidence type="ECO:0000256" key="11">
    <source>
        <dbReference type="ARBA" id="ARBA00022909"/>
    </source>
</evidence>
<dbReference type="PRINTS" id="PR01217">
    <property type="entry name" value="PRICHEXTENSN"/>
</dbReference>
<reference evidence="16 17" key="1">
    <citation type="submission" date="2017-10" db="EMBL/GenBank/DDBJ databases">
        <title>Sequencing the genomes of 1000 actinobacteria strains.</title>
        <authorList>
            <person name="Klenk H.-P."/>
        </authorList>
    </citation>
    <scope>NUCLEOTIDE SEQUENCE [LARGE SCALE GENOMIC DNA]</scope>
    <source>
        <strain evidence="16 17">DSM 21863</strain>
    </source>
</reference>
<proteinExistence type="inferred from homology"/>
<feature type="compositionally biased region" description="Pro residues" evidence="14">
    <location>
        <begin position="501"/>
        <end position="514"/>
    </location>
</feature>
<dbReference type="CDD" id="cd00483">
    <property type="entry name" value="HPPK"/>
    <property type="match status" value="1"/>
</dbReference>
<evidence type="ECO:0000256" key="4">
    <source>
        <dbReference type="ARBA" id="ARBA00005051"/>
    </source>
</evidence>
<evidence type="ECO:0000256" key="13">
    <source>
        <dbReference type="RuleBase" id="RU362079"/>
    </source>
</evidence>
<comment type="pathway">
    <text evidence="4">Cofactor biosynthesis; tetrahydrofolate biosynthesis; 2-amino-4-hydroxy-6-hydroxymethyl-7,8-dihydropteridine diphosphate from 7,8-dihydroneopterin triphosphate: step 4/4.</text>
</comment>
<dbReference type="GO" id="GO:0004150">
    <property type="term" value="F:dihydroneopterin aldolase activity"/>
    <property type="evidence" value="ECO:0007669"/>
    <property type="project" value="UniProtKB-UniRule"/>
</dbReference>
<dbReference type="CDD" id="cd00534">
    <property type="entry name" value="DHNA_DHNTPE"/>
    <property type="match status" value="1"/>
</dbReference>
<dbReference type="PANTHER" id="PTHR43071:SF1">
    <property type="entry name" value="2-AMINO-4-HYDROXY-6-HYDROXYMETHYLDIHYDROPTERIDINE PYROPHOSPHOKINASE"/>
    <property type="match status" value="1"/>
</dbReference>
<dbReference type="GO" id="GO:0046656">
    <property type="term" value="P:folic acid biosynthetic process"/>
    <property type="evidence" value="ECO:0007669"/>
    <property type="project" value="UniProtKB-UniRule"/>
</dbReference>
<evidence type="ECO:0000313" key="16">
    <source>
        <dbReference type="EMBL" id="PFG44402.1"/>
    </source>
</evidence>
<feature type="compositionally biased region" description="Basic and acidic residues" evidence="14">
    <location>
        <begin position="667"/>
        <end position="676"/>
    </location>
</feature>
<dbReference type="Pfam" id="PF01288">
    <property type="entry name" value="HPPK"/>
    <property type="match status" value="1"/>
</dbReference>
<evidence type="ECO:0000256" key="3">
    <source>
        <dbReference type="ARBA" id="ARBA00005013"/>
    </source>
</evidence>
<evidence type="ECO:0000256" key="7">
    <source>
        <dbReference type="ARBA" id="ARBA00022679"/>
    </source>
</evidence>
<feature type="compositionally biased region" description="Low complexity" evidence="14">
    <location>
        <begin position="556"/>
        <end position="570"/>
    </location>
</feature>
<keyword evidence="12 13" id="KW-0456">Lyase</keyword>
<dbReference type="InterPro" id="IPR043133">
    <property type="entry name" value="GTP-CH-I_C/QueF"/>
</dbReference>
<dbReference type="InterPro" id="IPR006156">
    <property type="entry name" value="Dihydroneopterin_aldolase"/>
</dbReference>
<keyword evidence="11 13" id="KW-0289">Folate biosynthesis</keyword>
<feature type="region of interest" description="Disordered" evidence="14">
    <location>
        <begin position="381"/>
        <end position="782"/>
    </location>
</feature>
<dbReference type="PANTHER" id="PTHR43071">
    <property type="entry name" value="2-AMINO-4-HYDROXY-6-HYDROXYMETHYLDIHYDROPTERIDINE PYROPHOSPHOKINASE"/>
    <property type="match status" value="1"/>
</dbReference>
<evidence type="ECO:0000256" key="12">
    <source>
        <dbReference type="ARBA" id="ARBA00023239"/>
    </source>
</evidence>
<keyword evidence="10" id="KW-0067">ATP-binding</keyword>
<dbReference type="InterPro" id="IPR000550">
    <property type="entry name" value="Hppk"/>
</dbReference>
<evidence type="ECO:0000256" key="1">
    <source>
        <dbReference type="ARBA" id="ARBA00000198"/>
    </source>
</evidence>
<dbReference type="AlphaFoldDB" id="A0A2A9F1I6"/>
<dbReference type="EC" id="4.1.2.25" evidence="13"/>
<evidence type="ECO:0000256" key="2">
    <source>
        <dbReference type="ARBA" id="ARBA00001353"/>
    </source>
</evidence>
<comment type="similarity">
    <text evidence="5 13">Belongs to the DHNA family.</text>
</comment>
<dbReference type="SUPFAM" id="SSF55083">
    <property type="entry name" value="6-hydroxymethyl-7,8-dihydropterin pyrophosphokinase, HPPK"/>
    <property type="match status" value="1"/>
</dbReference>
<keyword evidence="8" id="KW-0547">Nucleotide-binding</keyword>
<dbReference type="UniPathway" id="UPA00077">
    <property type="reaction ID" value="UER00154"/>
</dbReference>
<keyword evidence="7" id="KW-0808">Transferase</keyword>
<dbReference type="NCBIfam" id="TIGR00526">
    <property type="entry name" value="folB_dom"/>
    <property type="match status" value="1"/>
</dbReference>
<dbReference type="GO" id="GO:0005524">
    <property type="term" value="F:ATP binding"/>
    <property type="evidence" value="ECO:0007669"/>
    <property type="project" value="UniProtKB-KW"/>
</dbReference>
<dbReference type="SUPFAM" id="SSF55620">
    <property type="entry name" value="Tetrahydrobiopterin biosynthesis enzymes-like"/>
    <property type="match status" value="1"/>
</dbReference>
<dbReference type="Gene3D" id="3.30.1130.10">
    <property type="match status" value="1"/>
</dbReference>
<comment type="caution">
    <text evidence="16">The sequence shown here is derived from an EMBL/GenBank/DDBJ whole genome shotgun (WGS) entry which is preliminary data.</text>
</comment>
<comment type="catalytic activity">
    <reaction evidence="2 13">
        <text>7,8-dihydroneopterin = 6-hydroxymethyl-7,8-dihydropterin + glycolaldehyde</text>
        <dbReference type="Rhea" id="RHEA:10540"/>
        <dbReference type="ChEBI" id="CHEBI:17001"/>
        <dbReference type="ChEBI" id="CHEBI:17071"/>
        <dbReference type="ChEBI" id="CHEBI:44841"/>
        <dbReference type="EC" id="4.1.2.25"/>
    </reaction>
</comment>
<dbReference type="Pfam" id="PF02152">
    <property type="entry name" value="FolB"/>
    <property type="match status" value="1"/>
</dbReference>
<evidence type="ECO:0000313" key="17">
    <source>
        <dbReference type="Proteomes" id="UP000224130"/>
    </source>
</evidence>
<dbReference type="PROSITE" id="PS00794">
    <property type="entry name" value="HPPK"/>
    <property type="match status" value="1"/>
</dbReference>
<dbReference type="EMBL" id="PDJJ01000001">
    <property type="protein sequence ID" value="PFG44402.1"/>
    <property type="molecule type" value="Genomic_DNA"/>
</dbReference>
<comment type="catalytic activity">
    <reaction evidence="1">
        <text>6-hydroxymethyl-7,8-dihydropterin + ATP = (7,8-dihydropterin-6-yl)methyl diphosphate + AMP + H(+)</text>
        <dbReference type="Rhea" id="RHEA:11412"/>
        <dbReference type="ChEBI" id="CHEBI:15378"/>
        <dbReference type="ChEBI" id="CHEBI:30616"/>
        <dbReference type="ChEBI" id="CHEBI:44841"/>
        <dbReference type="ChEBI" id="CHEBI:72950"/>
        <dbReference type="ChEBI" id="CHEBI:456215"/>
        <dbReference type="EC" id="2.7.6.3"/>
    </reaction>
</comment>
<feature type="compositionally biased region" description="Polar residues" evidence="14">
    <location>
        <begin position="466"/>
        <end position="480"/>
    </location>
</feature>
<name>A0A2A9F1I6_9MICO</name>
<accession>A0A2A9F1I6</accession>
<evidence type="ECO:0000256" key="5">
    <source>
        <dbReference type="ARBA" id="ARBA00005708"/>
    </source>
</evidence>
<protein>
    <recommendedName>
        <fullName evidence="13">Bifunctional folate synthesis protein</fullName>
    </recommendedName>
    <domain>
        <recommendedName>
            <fullName evidence="13">Dihydroneopterin aldolase</fullName>
            <shortName evidence="13">DHNA</shortName>
            <ecNumber evidence="13">4.1.2.25</ecNumber>
        </recommendedName>
        <alternativeName>
            <fullName evidence="13">7,8-dihydroneopterin aldolase</fullName>
        </alternativeName>
    </domain>
    <domain>
        <recommendedName>
            <fullName evidence="13">2-amino-4-hydroxy-6-hydroxymethyldihydropteridine pyrophosphokinase</fullName>
            <ecNumber evidence="13">2.7.6.3</ecNumber>
        </recommendedName>
        <alternativeName>
            <fullName evidence="13">6-hydroxymethyl-7,8-dihydropterin pyrophosphokinase</fullName>
            <shortName evidence="13">PPPK</shortName>
        </alternativeName>
        <alternativeName>
            <fullName evidence="13">7,8-dihydro-6-hydroxymethylpterin pyrophosphokinase</fullName>
            <shortName evidence="13">HPPK</shortName>
        </alternativeName>
    </domain>
</protein>
<evidence type="ECO:0000256" key="9">
    <source>
        <dbReference type="ARBA" id="ARBA00022777"/>
    </source>
</evidence>
<feature type="compositionally biased region" description="Pro residues" evidence="14">
    <location>
        <begin position="424"/>
        <end position="447"/>
    </location>
</feature>
<evidence type="ECO:0000259" key="15">
    <source>
        <dbReference type="PROSITE" id="PS00794"/>
    </source>
</evidence>
<organism evidence="16 17">
    <name type="scientific">Isoptericola jiangsuensis</name>
    <dbReference type="NCBI Taxonomy" id="548579"/>
    <lineage>
        <taxon>Bacteria</taxon>
        <taxon>Bacillati</taxon>
        <taxon>Actinomycetota</taxon>
        <taxon>Actinomycetes</taxon>
        <taxon>Micrococcales</taxon>
        <taxon>Promicromonosporaceae</taxon>
        <taxon>Isoptericola</taxon>
    </lineage>
</organism>
<dbReference type="GO" id="GO:0046654">
    <property type="term" value="P:tetrahydrofolate biosynthetic process"/>
    <property type="evidence" value="ECO:0007669"/>
    <property type="project" value="UniProtKB-UniRule"/>
</dbReference>
<comment type="pathway">
    <text evidence="3 13">Cofactor biosynthesis; tetrahydrofolate biosynthesis; 2-amino-4-hydroxy-6-hydroxymethyl-7,8-dihydropteridine diphosphate from 7,8-dihydroneopterin triphosphate: step 3/4.</text>
</comment>
<comment type="similarity">
    <text evidence="6">In the N-terminal section; belongs to the DHNA family.</text>
</comment>